<dbReference type="EMBL" id="JACSDZ010000002">
    <property type="protein sequence ID" value="KAF7413896.1"/>
    <property type="molecule type" value="Genomic_DNA"/>
</dbReference>
<evidence type="ECO:0000313" key="3">
    <source>
        <dbReference type="Proteomes" id="UP000617340"/>
    </source>
</evidence>
<gene>
    <name evidence="2" type="ORF">HZH68_002385</name>
</gene>
<evidence type="ECO:0000256" key="1">
    <source>
        <dbReference type="SAM" id="SignalP"/>
    </source>
</evidence>
<keyword evidence="3" id="KW-1185">Reference proteome</keyword>
<proteinExistence type="predicted"/>
<dbReference type="AlphaFoldDB" id="A0A834NM75"/>
<organism evidence="2 3">
    <name type="scientific">Vespula germanica</name>
    <name type="common">German yellow jacket</name>
    <name type="synonym">Paravespula germanica</name>
    <dbReference type="NCBI Taxonomy" id="30212"/>
    <lineage>
        <taxon>Eukaryota</taxon>
        <taxon>Metazoa</taxon>
        <taxon>Ecdysozoa</taxon>
        <taxon>Arthropoda</taxon>
        <taxon>Hexapoda</taxon>
        <taxon>Insecta</taxon>
        <taxon>Pterygota</taxon>
        <taxon>Neoptera</taxon>
        <taxon>Endopterygota</taxon>
        <taxon>Hymenoptera</taxon>
        <taxon>Apocrita</taxon>
        <taxon>Aculeata</taxon>
        <taxon>Vespoidea</taxon>
        <taxon>Vespidae</taxon>
        <taxon>Vespinae</taxon>
        <taxon>Vespula</taxon>
    </lineage>
</organism>
<sequence>MGAAKFVLGSAILGLFWSCLLMKGVLTNSTNRCDYSPCSCDHYGRLTCDCKEEGERKIAVFVEGSRSRARTPAFPAESRQSFIVAPQIPSRKAIIIRSWSGELGKKKHEGKCRDILLIITIRDKGKRCKVYRRDRLMEPRTRKP</sequence>
<evidence type="ECO:0000313" key="2">
    <source>
        <dbReference type="EMBL" id="KAF7413896.1"/>
    </source>
</evidence>
<reference evidence="2" key="1">
    <citation type="journal article" date="2020" name="G3 (Bethesda)">
        <title>High-Quality Assemblies for Three Invasive Social Wasps from the &lt;i&gt;Vespula&lt;/i&gt; Genus.</title>
        <authorList>
            <person name="Harrop T.W.R."/>
            <person name="Guhlin J."/>
            <person name="McLaughlin G.M."/>
            <person name="Permina E."/>
            <person name="Stockwell P."/>
            <person name="Gilligan J."/>
            <person name="Le Lec M.F."/>
            <person name="Gruber M.A.M."/>
            <person name="Quinn O."/>
            <person name="Lovegrove M."/>
            <person name="Duncan E.J."/>
            <person name="Remnant E.J."/>
            <person name="Van Eeckhoven J."/>
            <person name="Graham B."/>
            <person name="Knapp R.A."/>
            <person name="Langford K.W."/>
            <person name="Kronenberg Z."/>
            <person name="Press M.O."/>
            <person name="Eacker S.M."/>
            <person name="Wilson-Rankin E.E."/>
            <person name="Purcell J."/>
            <person name="Lester P.J."/>
            <person name="Dearden P.K."/>
        </authorList>
    </citation>
    <scope>NUCLEOTIDE SEQUENCE</scope>
    <source>
        <strain evidence="2">Linc-1</strain>
    </source>
</reference>
<feature type="chain" id="PRO_5032281066" description="Secreted protein" evidence="1">
    <location>
        <begin position="28"/>
        <end position="144"/>
    </location>
</feature>
<comment type="caution">
    <text evidence="2">The sequence shown here is derived from an EMBL/GenBank/DDBJ whole genome shotgun (WGS) entry which is preliminary data.</text>
</comment>
<protein>
    <recommendedName>
        <fullName evidence="4">Secreted protein</fullName>
    </recommendedName>
</protein>
<keyword evidence="1" id="KW-0732">Signal</keyword>
<feature type="signal peptide" evidence="1">
    <location>
        <begin position="1"/>
        <end position="27"/>
    </location>
</feature>
<name>A0A834NM75_VESGE</name>
<evidence type="ECO:0008006" key="4">
    <source>
        <dbReference type="Google" id="ProtNLM"/>
    </source>
</evidence>
<dbReference type="Proteomes" id="UP000617340">
    <property type="component" value="Unassembled WGS sequence"/>
</dbReference>
<accession>A0A834NM75</accession>